<evidence type="ECO:0000256" key="5">
    <source>
        <dbReference type="ARBA" id="ARBA00023002"/>
    </source>
</evidence>
<dbReference type="PROSITE" id="PS00978">
    <property type="entry name" value="FAD_G3PDH_2"/>
    <property type="match status" value="1"/>
</dbReference>
<protein>
    <recommendedName>
        <fullName evidence="6">Glycerol-3-phosphate dehydrogenase</fullName>
        <ecNumber evidence="6">1.1.5.3</ecNumber>
    </recommendedName>
</protein>
<evidence type="ECO:0000256" key="6">
    <source>
        <dbReference type="RuleBase" id="RU361217"/>
    </source>
</evidence>
<sequence length="514" mass="57055">MRTEDLFDILVIGGGINGVGIARDAAGRGLKTLLCEKDDLASWTSSASTKLIHGGLRYLEHYEFRLVREALKEREVLLASAPHISWPLRFVLPHNKDLRPAWLIRLGLFLYDHLGKRERLPGSCAVDLTRHCVGTPLVDSFTKGFIYSDAWVQDARMVVLNAMDARNRGAEIRTRTRCIGATRLKDHWDVRLVDGLTGETSVVRAKLLVNAAGPWMQALLTGEMGLKSDKRLRLVKGSHIVVPRLFDHDHAYIFQNHDKRIVFAIPYENDFTLIGTTDVDHEGDPADVQISQEEISYLCQSVSSYFKRPVKTKDVVWSYAGVRPLFDNGESNASQTTRDYAVELVAEPGSAPALNVLGGKLTTYRKLAQASLSLICGALGIADKSWTAGSVLPGGDIPDEDVNLYIGQLMTRFPWLPVKQLERYVKTYGTRVEQILDGATCLEDLGACLEGDLYTAEVRYLVDEEWALTGEDILWRRTKLGLHLSGGGAARLDDFLVGYTKKKLQPVAGFSLAS</sequence>
<evidence type="ECO:0000256" key="3">
    <source>
        <dbReference type="ARBA" id="ARBA00022630"/>
    </source>
</evidence>
<proteinExistence type="inferred from homology"/>
<evidence type="ECO:0000313" key="10">
    <source>
        <dbReference type="Proteomes" id="UP001069802"/>
    </source>
</evidence>
<dbReference type="PANTHER" id="PTHR11985">
    <property type="entry name" value="GLYCEROL-3-PHOSPHATE DEHYDROGENASE"/>
    <property type="match status" value="1"/>
</dbReference>
<dbReference type="NCBIfam" id="NF009906">
    <property type="entry name" value="PRK13369.1"/>
    <property type="match status" value="1"/>
</dbReference>
<evidence type="ECO:0000313" key="9">
    <source>
        <dbReference type="EMBL" id="MCZ4281525.1"/>
    </source>
</evidence>
<gene>
    <name evidence="9" type="primary">glpD</name>
    <name evidence="9" type="ORF">O4H49_12100</name>
</gene>
<dbReference type="InterPro" id="IPR038299">
    <property type="entry name" value="DAO_C_sf"/>
</dbReference>
<dbReference type="RefSeq" id="WP_269423674.1">
    <property type="nucleotide sequence ID" value="NZ_JAPWGY010000003.1"/>
</dbReference>
<dbReference type="InterPro" id="IPR000447">
    <property type="entry name" value="G3P_DH_FAD-dep"/>
</dbReference>
<reference evidence="9" key="1">
    <citation type="submission" date="2022-12" db="EMBL/GenBank/DDBJ databases">
        <title>Bacterial isolates from different developmental stages of Nematostella vectensis.</title>
        <authorList>
            <person name="Fraune S."/>
        </authorList>
    </citation>
    <scope>NUCLEOTIDE SEQUENCE</scope>
    <source>
        <strain evidence="9">G21630-S1</strain>
    </source>
</reference>
<name>A0ABT4LKA2_9PROT</name>
<dbReference type="Gene3D" id="3.30.9.10">
    <property type="entry name" value="D-Amino Acid Oxidase, subunit A, domain 2"/>
    <property type="match status" value="1"/>
</dbReference>
<dbReference type="Pfam" id="PF01266">
    <property type="entry name" value="DAO"/>
    <property type="match status" value="1"/>
</dbReference>
<keyword evidence="3 6" id="KW-0285">Flavoprotein</keyword>
<dbReference type="Gene3D" id="3.50.50.60">
    <property type="entry name" value="FAD/NAD(P)-binding domain"/>
    <property type="match status" value="1"/>
</dbReference>
<evidence type="ECO:0000256" key="4">
    <source>
        <dbReference type="ARBA" id="ARBA00022827"/>
    </source>
</evidence>
<keyword evidence="10" id="KW-1185">Reference proteome</keyword>
<keyword evidence="4" id="KW-0274">FAD</keyword>
<comment type="caution">
    <text evidence="9">The sequence shown here is derived from an EMBL/GenBank/DDBJ whole genome shotgun (WGS) entry which is preliminary data.</text>
</comment>
<dbReference type="Pfam" id="PF16901">
    <property type="entry name" value="DAO_C"/>
    <property type="match status" value="1"/>
</dbReference>
<dbReference type="EMBL" id="JAPWGY010000003">
    <property type="protein sequence ID" value="MCZ4281525.1"/>
    <property type="molecule type" value="Genomic_DNA"/>
</dbReference>
<evidence type="ECO:0000256" key="1">
    <source>
        <dbReference type="ARBA" id="ARBA00001974"/>
    </source>
</evidence>
<dbReference type="SUPFAM" id="SSF51905">
    <property type="entry name" value="FAD/NAD(P)-binding domain"/>
    <property type="match status" value="1"/>
</dbReference>
<accession>A0ABT4LKA2</accession>
<evidence type="ECO:0000259" key="7">
    <source>
        <dbReference type="Pfam" id="PF01266"/>
    </source>
</evidence>
<feature type="domain" description="Alpha-glycerophosphate oxidase C-terminal" evidence="8">
    <location>
        <begin position="387"/>
        <end position="482"/>
    </location>
</feature>
<organism evidence="9 10">
    <name type="scientific">Kiloniella laminariae</name>
    <dbReference type="NCBI Taxonomy" id="454162"/>
    <lineage>
        <taxon>Bacteria</taxon>
        <taxon>Pseudomonadati</taxon>
        <taxon>Pseudomonadota</taxon>
        <taxon>Alphaproteobacteria</taxon>
        <taxon>Rhodospirillales</taxon>
        <taxon>Kiloniellaceae</taxon>
        <taxon>Kiloniella</taxon>
    </lineage>
</organism>
<dbReference type="InterPro" id="IPR036188">
    <property type="entry name" value="FAD/NAD-bd_sf"/>
</dbReference>
<dbReference type="PANTHER" id="PTHR11985:SF15">
    <property type="entry name" value="GLYCEROL-3-PHOSPHATE DEHYDROGENASE, MITOCHONDRIAL"/>
    <property type="match status" value="1"/>
</dbReference>
<dbReference type="InterPro" id="IPR006076">
    <property type="entry name" value="FAD-dep_OxRdtase"/>
</dbReference>
<dbReference type="Gene3D" id="6.10.250.1890">
    <property type="match status" value="1"/>
</dbReference>
<dbReference type="PROSITE" id="PS00977">
    <property type="entry name" value="FAD_G3PDH_1"/>
    <property type="match status" value="1"/>
</dbReference>
<keyword evidence="5 6" id="KW-0560">Oxidoreductase</keyword>
<dbReference type="NCBIfam" id="NF008899">
    <property type="entry name" value="PRK12266.1"/>
    <property type="match status" value="1"/>
</dbReference>
<dbReference type="GO" id="GO:0004368">
    <property type="term" value="F:glycerol-3-phosphate dehydrogenase (quinone) activity"/>
    <property type="evidence" value="ECO:0007669"/>
    <property type="project" value="UniProtKB-EC"/>
</dbReference>
<dbReference type="EC" id="1.1.5.3" evidence="6"/>
<feature type="domain" description="FAD dependent oxidoreductase" evidence="7">
    <location>
        <begin position="8"/>
        <end position="329"/>
    </location>
</feature>
<dbReference type="Proteomes" id="UP001069802">
    <property type="component" value="Unassembled WGS sequence"/>
</dbReference>
<dbReference type="InterPro" id="IPR031656">
    <property type="entry name" value="DAO_C"/>
</dbReference>
<evidence type="ECO:0000256" key="2">
    <source>
        <dbReference type="ARBA" id="ARBA00007330"/>
    </source>
</evidence>
<comment type="catalytic activity">
    <reaction evidence="6">
        <text>a quinone + sn-glycerol 3-phosphate = dihydroxyacetone phosphate + a quinol</text>
        <dbReference type="Rhea" id="RHEA:18977"/>
        <dbReference type="ChEBI" id="CHEBI:24646"/>
        <dbReference type="ChEBI" id="CHEBI:57597"/>
        <dbReference type="ChEBI" id="CHEBI:57642"/>
        <dbReference type="ChEBI" id="CHEBI:132124"/>
        <dbReference type="EC" id="1.1.5.3"/>
    </reaction>
</comment>
<comment type="similarity">
    <text evidence="2 6">Belongs to the FAD-dependent glycerol-3-phosphate dehydrogenase family.</text>
</comment>
<evidence type="ECO:0000259" key="8">
    <source>
        <dbReference type="Pfam" id="PF16901"/>
    </source>
</evidence>
<dbReference type="Gene3D" id="1.10.8.870">
    <property type="entry name" value="Alpha-glycerophosphate oxidase, cap domain"/>
    <property type="match status" value="1"/>
</dbReference>
<comment type="cofactor">
    <cofactor evidence="1 6">
        <name>FAD</name>
        <dbReference type="ChEBI" id="CHEBI:57692"/>
    </cofactor>
</comment>
<dbReference type="PRINTS" id="PR01001">
    <property type="entry name" value="FADG3PDH"/>
</dbReference>